<dbReference type="PROSITE" id="PS00715">
    <property type="entry name" value="SIGMA70_1"/>
    <property type="match status" value="1"/>
</dbReference>
<comment type="similarity">
    <text evidence="5">Belongs to the sigma-70 factor family.</text>
</comment>
<evidence type="ECO:0000256" key="6">
    <source>
        <dbReference type="SAM" id="MobiDB-lite"/>
    </source>
</evidence>
<dbReference type="InterPro" id="IPR007627">
    <property type="entry name" value="RNA_pol_sigma70_r2"/>
</dbReference>
<accession>A0A0G1H900</accession>
<gene>
    <name evidence="9" type="ORF">UW32_C0003G0081</name>
</gene>
<keyword evidence="2 5" id="KW-0731">Sigma factor</keyword>
<feature type="domain" description="RNA polymerase sigma-70" evidence="8">
    <location>
        <begin position="355"/>
        <end position="381"/>
    </location>
</feature>
<comment type="function">
    <text evidence="5">Sigma factors are initiation factors that promote the attachment of RNA polymerase to specific initiation sites and are then released.</text>
</comment>
<dbReference type="AlphaFoldDB" id="A0A0G1H900"/>
<dbReference type="EMBL" id="LCHW01000003">
    <property type="protein sequence ID" value="KKT42978.1"/>
    <property type="molecule type" value="Genomic_DNA"/>
</dbReference>
<evidence type="ECO:0000256" key="5">
    <source>
        <dbReference type="RuleBase" id="RU362124"/>
    </source>
</evidence>
<dbReference type="Pfam" id="PF04545">
    <property type="entry name" value="Sigma70_r4"/>
    <property type="match status" value="1"/>
</dbReference>
<dbReference type="InterPro" id="IPR014284">
    <property type="entry name" value="RNA_pol_sigma-70_dom"/>
</dbReference>
<dbReference type="InterPro" id="IPR036388">
    <property type="entry name" value="WH-like_DNA-bd_sf"/>
</dbReference>
<feature type="compositionally biased region" description="Acidic residues" evidence="6">
    <location>
        <begin position="51"/>
        <end position="84"/>
    </location>
</feature>
<dbReference type="GO" id="GO:0016987">
    <property type="term" value="F:sigma factor activity"/>
    <property type="evidence" value="ECO:0007669"/>
    <property type="project" value="UniProtKB-KW"/>
</dbReference>
<dbReference type="PRINTS" id="PR00046">
    <property type="entry name" value="SIGMA70FCT"/>
</dbReference>
<evidence type="ECO:0000313" key="9">
    <source>
        <dbReference type="EMBL" id="KKT42978.1"/>
    </source>
</evidence>
<dbReference type="InterPro" id="IPR013325">
    <property type="entry name" value="RNA_pol_sigma_r2"/>
</dbReference>
<comment type="caution">
    <text evidence="9">The sequence shown here is derived from an EMBL/GenBank/DDBJ whole genome shotgun (WGS) entry which is preliminary data.</text>
</comment>
<dbReference type="PROSITE" id="PS00716">
    <property type="entry name" value="SIGMA70_2"/>
    <property type="match status" value="1"/>
</dbReference>
<dbReference type="Gene3D" id="1.10.10.10">
    <property type="entry name" value="Winged helix-like DNA-binding domain superfamily/Winged helix DNA-binding domain"/>
    <property type="match status" value="2"/>
</dbReference>
<organism evidence="9 10">
    <name type="scientific">Candidatus Wolfebacteria bacterium GW2011_GWE2_44_13</name>
    <dbReference type="NCBI Taxonomy" id="1619017"/>
    <lineage>
        <taxon>Bacteria</taxon>
        <taxon>Candidatus Wolfeibacteriota</taxon>
    </lineage>
</organism>
<dbReference type="InterPro" id="IPR000943">
    <property type="entry name" value="RNA_pol_sigma70"/>
</dbReference>
<feature type="compositionally biased region" description="Basic and acidic residues" evidence="6">
    <location>
        <begin position="32"/>
        <end position="50"/>
    </location>
</feature>
<dbReference type="Pfam" id="PF04542">
    <property type="entry name" value="Sigma70_r2"/>
    <property type="match status" value="1"/>
</dbReference>
<dbReference type="NCBIfam" id="TIGR02937">
    <property type="entry name" value="sigma70-ECF"/>
    <property type="match status" value="1"/>
</dbReference>
<keyword evidence="3 5" id="KW-0238">DNA-binding</keyword>
<sequence length="399" mass="45673">MLVLDDTDWMVCFSELEIAQKPPAPEPVKNGVLDEQKKSSSVVSDEREPSGEELAEVELDDWSEEEELEDEEGDDEGENEDEGEIGFGGFLIEKEEIIESSVSAIDAYMKDVNKRVLLSADEERSLVLKKEAGCEKSRDTLIACNLRLVVKITKRYRSRGMLIDDLIEEGNIGLIKAIDRFKSEAGCRVSTYATWWIRQAIERALMDKVRSIRVPVHMEEFLNRRRSMIAQMAAQLGRMPCFEELVEEALRANLFNNTQAGISKQEVEASLRGRLRAAEQLEVRLNTHSLDQEIFEGEEGTLGDTIADTRPSPEDNVYRQEMKEKILMPALARLSKTELMVIQRRFGLEGRETETLDEIGISLGVTRERIRQIEVAALRKMRGLKKEKRKRPRKREENR</sequence>
<evidence type="ECO:0000256" key="3">
    <source>
        <dbReference type="ARBA" id="ARBA00023125"/>
    </source>
</evidence>
<reference evidence="9 10" key="1">
    <citation type="journal article" date="2015" name="Nature">
        <title>rRNA introns, odd ribosomes, and small enigmatic genomes across a large radiation of phyla.</title>
        <authorList>
            <person name="Brown C.T."/>
            <person name="Hug L.A."/>
            <person name="Thomas B.C."/>
            <person name="Sharon I."/>
            <person name="Castelle C.J."/>
            <person name="Singh A."/>
            <person name="Wilkins M.J."/>
            <person name="Williams K.H."/>
            <person name="Banfield J.F."/>
        </authorList>
    </citation>
    <scope>NUCLEOTIDE SEQUENCE [LARGE SCALE GENOMIC DNA]</scope>
</reference>
<dbReference type="Proteomes" id="UP000034051">
    <property type="component" value="Unassembled WGS sequence"/>
</dbReference>
<dbReference type="GO" id="GO:0006352">
    <property type="term" value="P:DNA-templated transcription initiation"/>
    <property type="evidence" value="ECO:0007669"/>
    <property type="project" value="InterPro"/>
</dbReference>
<dbReference type="PANTHER" id="PTHR30603">
    <property type="entry name" value="RNA POLYMERASE SIGMA FACTOR RPO"/>
    <property type="match status" value="1"/>
</dbReference>
<evidence type="ECO:0000256" key="4">
    <source>
        <dbReference type="ARBA" id="ARBA00023163"/>
    </source>
</evidence>
<dbReference type="SUPFAM" id="SSF88946">
    <property type="entry name" value="Sigma2 domain of RNA polymerase sigma factors"/>
    <property type="match status" value="1"/>
</dbReference>
<dbReference type="InterPro" id="IPR013324">
    <property type="entry name" value="RNA_pol_sigma_r3/r4-like"/>
</dbReference>
<keyword evidence="1 5" id="KW-0805">Transcription regulation</keyword>
<feature type="region of interest" description="Disordered" evidence="6">
    <location>
        <begin position="19"/>
        <end position="84"/>
    </location>
</feature>
<dbReference type="PANTHER" id="PTHR30603:SF60">
    <property type="entry name" value="RNA POLYMERASE SIGMA FACTOR RPOD"/>
    <property type="match status" value="1"/>
</dbReference>
<feature type="domain" description="RNA polymerase sigma-70" evidence="7">
    <location>
        <begin position="165"/>
        <end position="178"/>
    </location>
</feature>
<evidence type="ECO:0000259" key="8">
    <source>
        <dbReference type="PROSITE" id="PS00716"/>
    </source>
</evidence>
<dbReference type="InterPro" id="IPR007630">
    <property type="entry name" value="RNA_pol_sigma70_r4"/>
</dbReference>
<dbReference type="SUPFAM" id="SSF88659">
    <property type="entry name" value="Sigma3 and sigma4 domains of RNA polymerase sigma factors"/>
    <property type="match status" value="2"/>
</dbReference>
<evidence type="ECO:0000259" key="7">
    <source>
        <dbReference type="PROSITE" id="PS00715"/>
    </source>
</evidence>
<name>A0A0G1H900_9BACT</name>
<dbReference type="PATRIC" id="fig|1619017.3.peg.839"/>
<protein>
    <recommendedName>
        <fullName evidence="5">RNA polymerase sigma factor</fullName>
    </recommendedName>
</protein>
<keyword evidence="4 5" id="KW-0804">Transcription</keyword>
<proteinExistence type="inferred from homology"/>
<evidence type="ECO:0000256" key="1">
    <source>
        <dbReference type="ARBA" id="ARBA00023015"/>
    </source>
</evidence>
<evidence type="ECO:0000313" key="10">
    <source>
        <dbReference type="Proteomes" id="UP000034051"/>
    </source>
</evidence>
<dbReference type="Gene3D" id="1.10.601.10">
    <property type="entry name" value="RNA Polymerase Primary Sigma Factor"/>
    <property type="match status" value="1"/>
</dbReference>
<dbReference type="GO" id="GO:0003677">
    <property type="term" value="F:DNA binding"/>
    <property type="evidence" value="ECO:0007669"/>
    <property type="project" value="UniProtKB-KW"/>
</dbReference>
<evidence type="ECO:0000256" key="2">
    <source>
        <dbReference type="ARBA" id="ARBA00023082"/>
    </source>
</evidence>
<dbReference type="InterPro" id="IPR050239">
    <property type="entry name" value="Sigma-70_RNA_pol_init_factors"/>
</dbReference>